<feature type="transmembrane region" description="Helical" evidence="8">
    <location>
        <begin position="217"/>
        <end position="237"/>
    </location>
</feature>
<dbReference type="Proteomes" id="UP000007266">
    <property type="component" value="Linkage group 10"/>
</dbReference>
<keyword evidence="3 8" id="KW-0812">Transmembrane</keyword>
<feature type="transmembrane region" description="Helical" evidence="8">
    <location>
        <begin position="249"/>
        <end position="272"/>
    </location>
</feature>
<dbReference type="GO" id="GO:0008049">
    <property type="term" value="P:male courtship behavior"/>
    <property type="evidence" value="ECO:0000318"/>
    <property type="project" value="GO_Central"/>
</dbReference>
<feature type="transmembrane region" description="Helical" evidence="8">
    <location>
        <begin position="74"/>
        <end position="95"/>
    </location>
</feature>
<comment type="function">
    <text evidence="8">Gustatory receptor which mediates acceptance or avoidance behavior, depending on its substrates.</text>
</comment>
<organism evidence="9 10">
    <name type="scientific">Tribolium castaneum</name>
    <name type="common">Red flour beetle</name>
    <dbReference type="NCBI Taxonomy" id="7070"/>
    <lineage>
        <taxon>Eukaryota</taxon>
        <taxon>Metazoa</taxon>
        <taxon>Ecdysozoa</taxon>
        <taxon>Arthropoda</taxon>
        <taxon>Hexapoda</taxon>
        <taxon>Insecta</taxon>
        <taxon>Pterygota</taxon>
        <taxon>Neoptera</taxon>
        <taxon>Endopterygota</taxon>
        <taxon>Coleoptera</taxon>
        <taxon>Polyphaga</taxon>
        <taxon>Cucujiformia</taxon>
        <taxon>Tenebrionidae</taxon>
        <taxon>Tenebrionidae incertae sedis</taxon>
        <taxon>Tribolium</taxon>
    </lineage>
</organism>
<name>D6X4Z4_TRICA</name>
<evidence type="ECO:0000256" key="8">
    <source>
        <dbReference type="RuleBase" id="RU363108"/>
    </source>
</evidence>
<evidence type="ECO:0000313" key="9">
    <source>
        <dbReference type="EMBL" id="EEZ97764.1"/>
    </source>
</evidence>
<dbReference type="GO" id="GO:0005886">
    <property type="term" value="C:plasma membrane"/>
    <property type="evidence" value="ECO:0007669"/>
    <property type="project" value="UniProtKB-SubCell"/>
</dbReference>
<dbReference type="GO" id="GO:0030424">
    <property type="term" value="C:axon"/>
    <property type="evidence" value="ECO:0000318"/>
    <property type="project" value="GO_Central"/>
</dbReference>
<dbReference type="PhylomeDB" id="D6X4Z4"/>
<feature type="transmembrane region" description="Helical" evidence="8">
    <location>
        <begin position="145"/>
        <end position="169"/>
    </location>
</feature>
<dbReference type="EMBL" id="KQ971381">
    <property type="protein sequence ID" value="EEZ97764.1"/>
    <property type="molecule type" value="Genomic_DNA"/>
</dbReference>
<dbReference type="Pfam" id="PF08395">
    <property type="entry name" value="7tm_7"/>
    <property type="match status" value="1"/>
</dbReference>
<evidence type="ECO:0000256" key="2">
    <source>
        <dbReference type="ARBA" id="ARBA00022475"/>
    </source>
</evidence>
<dbReference type="GO" id="GO:0007165">
    <property type="term" value="P:signal transduction"/>
    <property type="evidence" value="ECO:0007669"/>
    <property type="project" value="UniProtKB-KW"/>
</dbReference>
<dbReference type="InterPro" id="IPR013604">
    <property type="entry name" value="7TM_chemorcpt"/>
</dbReference>
<keyword evidence="7 8" id="KW-0807">Transducer</keyword>
<dbReference type="HOGENOM" id="CLU_060014_0_0_1"/>
<feature type="transmembrane region" description="Helical" evidence="8">
    <location>
        <begin position="34"/>
        <end position="53"/>
    </location>
</feature>
<evidence type="ECO:0000256" key="1">
    <source>
        <dbReference type="ARBA" id="ARBA00004651"/>
    </source>
</evidence>
<keyword evidence="6 8" id="KW-0675">Receptor</keyword>
<evidence type="ECO:0000256" key="4">
    <source>
        <dbReference type="ARBA" id="ARBA00022989"/>
    </source>
</evidence>
<keyword evidence="4 8" id="KW-1133">Transmembrane helix</keyword>
<dbReference type="GO" id="GO:0007635">
    <property type="term" value="P:chemosensory behavior"/>
    <property type="evidence" value="ECO:0000318"/>
    <property type="project" value="GO_Central"/>
</dbReference>
<evidence type="ECO:0000313" key="10">
    <source>
        <dbReference type="Proteomes" id="UP000007266"/>
    </source>
</evidence>
<accession>D6X4Z4</accession>
<sequence>MNSNTVGAIFSVGKCFLLSPKSPSEKKPSLLKHTFAFILVILYTIAALAHLLCNLPDYRSLSLMQMTFLVMTDVALYCSAIYFPLMMNKITLGWYHLIRNLSQVCGTGANRSYSFAGFFTVSSFVTVFLYVILGRKEGVGFFYYFPYRILAANSINFGMVTGVTVLQMLHQCYHAQKNIVQRRILTKVKSEEIYSLLEPFECGLFTLSDAVSHFNDIFGWNILFSHIIGVCRTLIYIDELVRTQTNFQFSLETGAILGSLLIFWILALYLIVLCDNVLKEFDDILDVLLKIKFNLMKMGKLQEGFLDEIEQIRPVFSAARFYNISRPTIFSLSNAATTFLIVLLQFHIN</sequence>
<dbReference type="AlphaFoldDB" id="D6X4Z4"/>
<keyword evidence="2 8" id="KW-1003">Cell membrane</keyword>
<feature type="transmembrane region" description="Helical" evidence="8">
    <location>
        <begin position="329"/>
        <end position="348"/>
    </location>
</feature>
<dbReference type="GO" id="GO:0050909">
    <property type="term" value="P:sensory perception of taste"/>
    <property type="evidence" value="ECO:0007669"/>
    <property type="project" value="InterPro"/>
</dbReference>
<reference evidence="9 10" key="1">
    <citation type="journal article" date="2008" name="Nature">
        <title>The genome of the model beetle and pest Tribolium castaneum.</title>
        <authorList>
            <consortium name="Tribolium Genome Sequencing Consortium"/>
            <person name="Richards S."/>
            <person name="Gibbs R.A."/>
            <person name="Weinstock G.M."/>
            <person name="Brown S.J."/>
            <person name="Denell R."/>
            <person name="Beeman R.W."/>
            <person name="Gibbs R."/>
            <person name="Beeman R.W."/>
            <person name="Brown S.J."/>
            <person name="Bucher G."/>
            <person name="Friedrich M."/>
            <person name="Grimmelikhuijzen C.J."/>
            <person name="Klingler M."/>
            <person name="Lorenzen M."/>
            <person name="Richards S."/>
            <person name="Roth S."/>
            <person name="Schroder R."/>
            <person name="Tautz D."/>
            <person name="Zdobnov E.M."/>
            <person name="Muzny D."/>
            <person name="Gibbs R.A."/>
            <person name="Weinstock G.M."/>
            <person name="Attaway T."/>
            <person name="Bell S."/>
            <person name="Buhay C.J."/>
            <person name="Chandrabose M.N."/>
            <person name="Chavez D."/>
            <person name="Clerk-Blankenburg K.P."/>
            <person name="Cree A."/>
            <person name="Dao M."/>
            <person name="Davis C."/>
            <person name="Chacko J."/>
            <person name="Dinh H."/>
            <person name="Dugan-Rocha S."/>
            <person name="Fowler G."/>
            <person name="Garner T.T."/>
            <person name="Garnes J."/>
            <person name="Gnirke A."/>
            <person name="Hawes A."/>
            <person name="Hernandez J."/>
            <person name="Hines S."/>
            <person name="Holder M."/>
            <person name="Hume J."/>
            <person name="Jhangiani S.N."/>
            <person name="Joshi V."/>
            <person name="Khan Z.M."/>
            <person name="Jackson L."/>
            <person name="Kovar C."/>
            <person name="Kowis A."/>
            <person name="Lee S."/>
            <person name="Lewis L.R."/>
            <person name="Margolis J."/>
            <person name="Morgan M."/>
            <person name="Nazareth L.V."/>
            <person name="Nguyen N."/>
            <person name="Okwuonu G."/>
            <person name="Parker D."/>
            <person name="Richards S."/>
            <person name="Ruiz S.J."/>
            <person name="Santibanez J."/>
            <person name="Savard J."/>
            <person name="Scherer S.E."/>
            <person name="Schneider B."/>
            <person name="Sodergren E."/>
            <person name="Tautz D."/>
            <person name="Vattahil S."/>
            <person name="Villasana D."/>
            <person name="White C.S."/>
            <person name="Wright R."/>
            <person name="Park Y."/>
            <person name="Beeman R.W."/>
            <person name="Lord J."/>
            <person name="Oppert B."/>
            <person name="Lorenzen M."/>
            <person name="Brown S."/>
            <person name="Wang L."/>
            <person name="Savard J."/>
            <person name="Tautz D."/>
            <person name="Richards S."/>
            <person name="Weinstock G."/>
            <person name="Gibbs R.A."/>
            <person name="Liu Y."/>
            <person name="Worley K."/>
            <person name="Weinstock G."/>
            <person name="Elsik C.G."/>
            <person name="Reese J.T."/>
            <person name="Elhaik E."/>
            <person name="Landan G."/>
            <person name="Graur D."/>
            <person name="Arensburger P."/>
            <person name="Atkinson P."/>
            <person name="Beeman R.W."/>
            <person name="Beidler J."/>
            <person name="Brown S.J."/>
            <person name="Demuth J.P."/>
            <person name="Drury D.W."/>
            <person name="Du Y.Z."/>
            <person name="Fujiwara H."/>
            <person name="Lorenzen M."/>
            <person name="Maselli V."/>
            <person name="Osanai M."/>
            <person name="Park Y."/>
            <person name="Robertson H.M."/>
            <person name="Tu Z."/>
            <person name="Wang J.J."/>
            <person name="Wang S."/>
            <person name="Richards S."/>
            <person name="Song H."/>
            <person name="Zhang L."/>
            <person name="Sodergren E."/>
            <person name="Werner D."/>
            <person name="Stanke M."/>
            <person name="Morgenstern B."/>
            <person name="Solovyev V."/>
            <person name="Kosarev P."/>
            <person name="Brown G."/>
            <person name="Chen H.C."/>
            <person name="Ermolaeva O."/>
            <person name="Hlavina W."/>
            <person name="Kapustin Y."/>
            <person name="Kiryutin B."/>
            <person name="Kitts P."/>
            <person name="Maglott D."/>
            <person name="Pruitt K."/>
            <person name="Sapojnikov V."/>
            <person name="Souvorov A."/>
            <person name="Mackey A.J."/>
            <person name="Waterhouse R.M."/>
            <person name="Wyder S."/>
            <person name="Zdobnov E.M."/>
            <person name="Zdobnov E.M."/>
            <person name="Wyder S."/>
            <person name="Kriventseva E.V."/>
            <person name="Kadowaki T."/>
            <person name="Bork P."/>
            <person name="Aranda M."/>
            <person name="Bao R."/>
            <person name="Beermann A."/>
            <person name="Berns N."/>
            <person name="Bolognesi R."/>
            <person name="Bonneton F."/>
            <person name="Bopp D."/>
            <person name="Brown S.J."/>
            <person name="Bucher G."/>
            <person name="Butts T."/>
            <person name="Chaumot A."/>
            <person name="Denell R.E."/>
            <person name="Ferrier D.E."/>
            <person name="Friedrich M."/>
            <person name="Gordon C.M."/>
            <person name="Jindra M."/>
            <person name="Klingler M."/>
            <person name="Lan Q."/>
            <person name="Lattorff H.M."/>
            <person name="Laudet V."/>
            <person name="von Levetsow C."/>
            <person name="Liu Z."/>
            <person name="Lutz R."/>
            <person name="Lynch J.A."/>
            <person name="da Fonseca R.N."/>
            <person name="Posnien N."/>
            <person name="Reuter R."/>
            <person name="Roth S."/>
            <person name="Savard J."/>
            <person name="Schinko J.B."/>
            <person name="Schmitt C."/>
            <person name="Schoppmeier M."/>
            <person name="Schroder R."/>
            <person name="Shippy T.D."/>
            <person name="Simonnet F."/>
            <person name="Marques-Souza H."/>
            <person name="Tautz D."/>
            <person name="Tomoyasu Y."/>
            <person name="Trauner J."/>
            <person name="Van der Zee M."/>
            <person name="Vervoort M."/>
            <person name="Wittkopp N."/>
            <person name="Wimmer E.A."/>
            <person name="Yang X."/>
            <person name="Jones A.K."/>
            <person name="Sattelle D.B."/>
            <person name="Ebert P.R."/>
            <person name="Nelson D."/>
            <person name="Scott J.G."/>
            <person name="Beeman R.W."/>
            <person name="Muthukrishnan S."/>
            <person name="Kramer K.J."/>
            <person name="Arakane Y."/>
            <person name="Beeman R.W."/>
            <person name="Zhu Q."/>
            <person name="Hogenkamp D."/>
            <person name="Dixit R."/>
            <person name="Oppert B."/>
            <person name="Jiang H."/>
            <person name="Zou Z."/>
            <person name="Marshall J."/>
            <person name="Elpidina E."/>
            <person name="Vinokurov K."/>
            <person name="Oppert C."/>
            <person name="Zou Z."/>
            <person name="Evans J."/>
            <person name="Lu Z."/>
            <person name="Zhao P."/>
            <person name="Sumathipala N."/>
            <person name="Altincicek B."/>
            <person name="Vilcinskas A."/>
            <person name="Williams M."/>
            <person name="Hultmark D."/>
            <person name="Hetru C."/>
            <person name="Jiang H."/>
            <person name="Grimmelikhuijzen C.J."/>
            <person name="Hauser F."/>
            <person name="Cazzamali G."/>
            <person name="Williamson M."/>
            <person name="Park Y."/>
            <person name="Li B."/>
            <person name="Tanaka Y."/>
            <person name="Predel R."/>
            <person name="Neupert S."/>
            <person name="Schachtner J."/>
            <person name="Verleyen P."/>
            <person name="Raible F."/>
            <person name="Bork P."/>
            <person name="Friedrich M."/>
            <person name="Walden K.K."/>
            <person name="Robertson H.M."/>
            <person name="Angeli S."/>
            <person name="Foret S."/>
            <person name="Bucher G."/>
            <person name="Schuetz S."/>
            <person name="Maleszka R."/>
            <person name="Wimmer E.A."/>
            <person name="Beeman R.W."/>
            <person name="Lorenzen M."/>
            <person name="Tomoyasu Y."/>
            <person name="Miller S.C."/>
            <person name="Grossmann D."/>
            <person name="Bucher G."/>
        </authorList>
    </citation>
    <scope>NUCLEOTIDE SEQUENCE [LARGE SCALE GENOMIC DNA]</scope>
    <source>
        <strain evidence="9 10">Georgia GA2</strain>
    </source>
</reference>
<dbReference type="GO" id="GO:0043025">
    <property type="term" value="C:neuronal cell body"/>
    <property type="evidence" value="ECO:0000318"/>
    <property type="project" value="GO_Central"/>
</dbReference>
<dbReference type="PANTHER" id="PTHR21143">
    <property type="entry name" value="INVERTEBRATE GUSTATORY RECEPTOR"/>
    <property type="match status" value="1"/>
</dbReference>
<keyword evidence="10" id="KW-1185">Reference proteome</keyword>
<dbReference type="PANTHER" id="PTHR21143:SF104">
    <property type="entry name" value="GUSTATORY RECEPTOR 8A-RELATED"/>
    <property type="match status" value="1"/>
</dbReference>
<comment type="similarity">
    <text evidence="8">Belongs to the insect chemoreceptor superfamily. Gustatory receptor (GR) family.</text>
</comment>
<evidence type="ECO:0000256" key="7">
    <source>
        <dbReference type="ARBA" id="ARBA00023224"/>
    </source>
</evidence>
<reference evidence="9 10" key="2">
    <citation type="journal article" date="2010" name="Nucleic Acids Res.">
        <title>BeetleBase in 2010: revisions to provide comprehensive genomic information for Tribolium castaneum.</title>
        <authorList>
            <person name="Kim H.S."/>
            <person name="Murphy T."/>
            <person name="Xia J."/>
            <person name="Caragea D."/>
            <person name="Park Y."/>
            <person name="Beeman R.W."/>
            <person name="Lorenzen M.D."/>
            <person name="Butcher S."/>
            <person name="Manak J.R."/>
            <person name="Brown S.J."/>
        </authorList>
    </citation>
    <scope>GENOME REANNOTATION</scope>
    <source>
        <strain evidence="9 10">Georgia GA2</strain>
    </source>
</reference>
<dbReference type="GO" id="GO:0030425">
    <property type="term" value="C:dendrite"/>
    <property type="evidence" value="ECO:0000318"/>
    <property type="project" value="GO_Central"/>
</dbReference>
<protein>
    <recommendedName>
        <fullName evidence="8">Gustatory receptor</fullName>
    </recommendedName>
</protein>
<evidence type="ECO:0000256" key="3">
    <source>
        <dbReference type="ARBA" id="ARBA00022692"/>
    </source>
</evidence>
<keyword evidence="5 8" id="KW-0472">Membrane</keyword>
<evidence type="ECO:0000256" key="6">
    <source>
        <dbReference type="ARBA" id="ARBA00023170"/>
    </source>
</evidence>
<gene>
    <name evidence="9" type="primary">AUGUSTUS-3.0.2_30174</name>
    <name evidence="9" type="ORF">TcasGA2_TC030174</name>
</gene>
<feature type="transmembrane region" description="Helical" evidence="8">
    <location>
        <begin position="115"/>
        <end position="133"/>
    </location>
</feature>
<proteinExistence type="inferred from homology"/>
<comment type="subcellular location">
    <subcellularLocation>
        <location evidence="1 8">Cell membrane</location>
        <topology evidence="1 8">Multi-pass membrane protein</topology>
    </subcellularLocation>
</comment>
<evidence type="ECO:0000256" key="5">
    <source>
        <dbReference type="ARBA" id="ARBA00023136"/>
    </source>
</evidence>